<organism evidence="1 2">
    <name type="scientific">Mycobacterium leprae</name>
    <dbReference type="NCBI Taxonomy" id="1769"/>
    <lineage>
        <taxon>Bacteria</taxon>
        <taxon>Bacillati</taxon>
        <taxon>Actinomycetota</taxon>
        <taxon>Actinomycetes</taxon>
        <taxon>Mycobacteriales</taxon>
        <taxon>Mycobacteriaceae</taxon>
        <taxon>Mycobacterium</taxon>
    </lineage>
</organism>
<dbReference type="AlphaFoldDB" id="A0AAD0KVE5"/>
<gene>
    <name evidence="1" type="ORF">DIJ64_07210</name>
</gene>
<dbReference type="RefSeq" id="WP_041322714.1">
    <property type="nucleotide sequence ID" value="NZ_CP029543.1"/>
</dbReference>
<proteinExistence type="predicted"/>
<dbReference type="EMBL" id="CP029543">
    <property type="protein sequence ID" value="AWV47935.1"/>
    <property type="molecule type" value="Genomic_DNA"/>
</dbReference>
<dbReference type="Proteomes" id="UP000249682">
    <property type="component" value="Chromosome"/>
</dbReference>
<protein>
    <submittedName>
        <fullName evidence="1">Uncharacterized protein</fullName>
    </submittedName>
</protein>
<sequence>MPVRFIDTKWAVDIVAAEVPSALTWRCAIVCERSSLTLWEAHPHRPAIQQSGVGDVSRSQSAVVPVSSSPVSMHTSRLQALVRV</sequence>
<name>A0AAD0KVE5_MYCLR</name>
<accession>A0AAD0KVE5</accession>
<evidence type="ECO:0000313" key="1">
    <source>
        <dbReference type="EMBL" id="AWV47935.1"/>
    </source>
</evidence>
<reference evidence="1 2" key="1">
    <citation type="submission" date="2018-05" db="EMBL/GenBank/DDBJ databases">
        <title>Evolution of small genomes with special reference to Mycobacterium leprae.</title>
        <authorList>
            <person name="Mohanty P.S."/>
            <person name="Bansal A.K."/>
            <person name="Gupta U.D."/>
            <person name="Naaz F."/>
            <person name="Dwivedi V.D."/>
            <person name="Singh H."/>
            <person name="Gupta G."/>
            <person name="Sharma S."/>
            <person name="Arora M."/>
        </authorList>
    </citation>
    <scope>NUCLEOTIDE SEQUENCE [LARGE SCALE GENOMIC DNA]</scope>
    <source>
        <strain evidence="1 2">MRHRU-235-G</strain>
    </source>
</reference>
<evidence type="ECO:0000313" key="2">
    <source>
        <dbReference type="Proteomes" id="UP000249682"/>
    </source>
</evidence>